<gene>
    <name evidence="1" type="ORF">GAY01_22880</name>
</gene>
<dbReference type="EMBL" id="WCZM01000061">
    <property type="protein sequence ID" value="KAB3561867.1"/>
    <property type="molecule type" value="Genomic_DNA"/>
</dbReference>
<accession>A0A6I0G4Z3</accession>
<dbReference type="AlphaFoldDB" id="A0A6I0G4Z3"/>
<evidence type="ECO:0000313" key="1">
    <source>
        <dbReference type="EMBL" id="KAB3561867.1"/>
    </source>
</evidence>
<name>A0A6I0G4Z3_PHOVU</name>
<comment type="caution">
    <text evidence="1">The sequence shown here is derived from an EMBL/GenBank/DDBJ whole genome shotgun (WGS) entry which is preliminary data.</text>
</comment>
<sequence>MNKATIQQNGERVYEAMPRAERCKFSDLRTLYHMDSEAILCHSQSCIAWRNDPYKYTSK</sequence>
<protein>
    <submittedName>
        <fullName evidence="1">Uncharacterized protein</fullName>
    </submittedName>
</protein>
<dbReference type="Proteomes" id="UP000433382">
    <property type="component" value="Unassembled WGS sequence"/>
</dbReference>
<dbReference type="RefSeq" id="WP_151265494.1">
    <property type="nucleotide sequence ID" value="NZ_JAHYOJ010000046.1"/>
</dbReference>
<proteinExistence type="predicted"/>
<reference evidence="1 2" key="1">
    <citation type="journal article" date="2019" name="Nat. Med.">
        <title>A library of human gut bacterial isolates paired with longitudinal multiomics data enables mechanistic microbiome research.</title>
        <authorList>
            <person name="Poyet M."/>
            <person name="Groussin M."/>
            <person name="Gibbons S.M."/>
            <person name="Avila-Pacheco J."/>
            <person name="Jiang X."/>
            <person name="Kearney S.M."/>
            <person name="Perrotta A.R."/>
            <person name="Berdy B."/>
            <person name="Zhao S."/>
            <person name="Lieberman T.D."/>
            <person name="Swanson P.K."/>
            <person name="Smith M."/>
            <person name="Roesemann S."/>
            <person name="Alexander J.E."/>
            <person name="Rich S.A."/>
            <person name="Livny J."/>
            <person name="Vlamakis H."/>
            <person name="Clish C."/>
            <person name="Bullock K."/>
            <person name="Deik A."/>
            <person name="Scott J."/>
            <person name="Pierce K.A."/>
            <person name="Xavier R.J."/>
            <person name="Alm E.J."/>
        </authorList>
    </citation>
    <scope>NUCLEOTIDE SEQUENCE [LARGE SCALE GENOMIC DNA]</scope>
    <source>
        <strain evidence="1 2">BIOML-A73</strain>
    </source>
</reference>
<organism evidence="1 2">
    <name type="scientific">Phocaeicola vulgatus</name>
    <name type="common">Bacteroides vulgatus</name>
    <dbReference type="NCBI Taxonomy" id="821"/>
    <lineage>
        <taxon>Bacteria</taxon>
        <taxon>Pseudomonadati</taxon>
        <taxon>Bacteroidota</taxon>
        <taxon>Bacteroidia</taxon>
        <taxon>Bacteroidales</taxon>
        <taxon>Bacteroidaceae</taxon>
        <taxon>Phocaeicola</taxon>
    </lineage>
</organism>
<evidence type="ECO:0000313" key="2">
    <source>
        <dbReference type="Proteomes" id="UP000433382"/>
    </source>
</evidence>